<sequence length="287" mass="30067">MSKKFEFGKQPAKGFNAPLIAGGLVLVGILIAVAVFVLTPKDRLTVDGLNTPAVAALGGGSDSLPANSLEAVEENAKFGYLPAVDLAKTADDDLVLANAESVQADLNLAQPLNETPTDKFLSSKIPPAKSKDGSGEHTRPGTPITFDDAMKRYGKYLVFAPRVESQEVLSDVLDITEKRSDPDALIVRSTSLEVLSAAEEAGATGMYIGEVTSTTPGELKEAGVSMVALEAGEEDLDTDAYDSAGIRVWASGVASEKQLKALEQDGIFGALTTDPFTVQPPAVKSNK</sequence>
<protein>
    <submittedName>
        <fullName evidence="3">Uncharacterized protein</fullName>
    </submittedName>
</protein>
<organism evidence="3 4">
    <name type="scientific">Brevibacterium ravenspurgense</name>
    <dbReference type="NCBI Taxonomy" id="479117"/>
    <lineage>
        <taxon>Bacteria</taxon>
        <taxon>Bacillati</taxon>
        <taxon>Actinomycetota</taxon>
        <taxon>Actinomycetes</taxon>
        <taxon>Micrococcales</taxon>
        <taxon>Brevibacteriaceae</taxon>
        <taxon>Brevibacterium</taxon>
    </lineage>
</organism>
<comment type="caution">
    <text evidence="3">The sequence shown here is derived from an EMBL/GenBank/DDBJ whole genome shotgun (WGS) entry which is preliminary data.</text>
</comment>
<dbReference type="InterPro" id="IPR017946">
    <property type="entry name" value="PLC-like_Pdiesterase_TIM-brl"/>
</dbReference>
<dbReference type="PATRIC" id="fig|479117.4.peg.1829"/>
<keyword evidence="2" id="KW-0472">Membrane</keyword>
<keyword evidence="2" id="KW-0812">Transmembrane</keyword>
<keyword evidence="2" id="KW-1133">Transmembrane helix</keyword>
<evidence type="ECO:0000256" key="1">
    <source>
        <dbReference type="SAM" id="MobiDB-lite"/>
    </source>
</evidence>
<name>A0A150H5C4_9MICO</name>
<dbReference type="GO" id="GO:0006629">
    <property type="term" value="P:lipid metabolic process"/>
    <property type="evidence" value="ECO:0007669"/>
    <property type="project" value="InterPro"/>
</dbReference>
<evidence type="ECO:0000256" key="2">
    <source>
        <dbReference type="SAM" id="Phobius"/>
    </source>
</evidence>
<dbReference type="AlphaFoldDB" id="A0A150H5C4"/>
<dbReference type="Gene3D" id="3.20.20.190">
    <property type="entry name" value="Phosphatidylinositol (PI) phosphodiesterase"/>
    <property type="match status" value="1"/>
</dbReference>
<dbReference type="RefSeq" id="WP_062022703.1">
    <property type="nucleotide sequence ID" value="NZ_LQQC01000012.1"/>
</dbReference>
<dbReference type="GO" id="GO:0008081">
    <property type="term" value="F:phosphoric diester hydrolase activity"/>
    <property type="evidence" value="ECO:0007669"/>
    <property type="project" value="InterPro"/>
</dbReference>
<gene>
    <name evidence="3" type="ORF">Bravens_01846</name>
</gene>
<accession>A0A150H5C4</accession>
<dbReference type="EMBL" id="LQQC01000012">
    <property type="protein sequence ID" value="KXZ57326.1"/>
    <property type="molecule type" value="Genomic_DNA"/>
</dbReference>
<feature type="region of interest" description="Disordered" evidence="1">
    <location>
        <begin position="113"/>
        <end position="145"/>
    </location>
</feature>
<evidence type="ECO:0000313" key="3">
    <source>
        <dbReference type="EMBL" id="KXZ57326.1"/>
    </source>
</evidence>
<keyword evidence="4" id="KW-1185">Reference proteome</keyword>
<feature type="transmembrane region" description="Helical" evidence="2">
    <location>
        <begin position="20"/>
        <end position="39"/>
    </location>
</feature>
<reference evidence="3 4" key="1">
    <citation type="submission" date="2016-01" db="EMBL/GenBank/DDBJ databases">
        <title>Use of Whole Genome Sequencing to ascertain that Brevibacterium massiliense (Roux, Raoult 2009) is a later heterotypic synonym of Brevibacterium ravenspurgense (Mages 2008).</title>
        <authorList>
            <person name="Bernier A.-M."/>
            <person name="Burdz T."/>
            <person name="Huynh C."/>
            <person name="Pachecho A.L."/>
            <person name="Wiebe D."/>
            <person name="Bonner C."/>
            <person name="Bernard K."/>
        </authorList>
    </citation>
    <scope>NUCLEOTIDE SEQUENCE [LARGE SCALE GENOMIC DNA]</scope>
    <source>
        <strain evidence="3 4">CCUG56047</strain>
    </source>
</reference>
<evidence type="ECO:0000313" key="4">
    <source>
        <dbReference type="Proteomes" id="UP000243589"/>
    </source>
</evidence>
<dbReference type="SUPFAM" id="SSF51695">
    <property type="entry name" value="PLC-like phosphodiesterases"/>
    <property type="match status" value="1"/>
</dbReference>
<dbReference type="Proteomes" id="UP000243589">
    <property type="component" value="Unassembled WGS sequence"/>
</dbReference>
<feature type="compositionally biased region" description="Basic and acidic residues" evidence="1">
    <location>
        <begin position="129"/>
        <end position="139"/>
    </location>
</feature>
<proteinExistence type="predicted"/>